<evidence type="ECO:0000256" key="1">
    <source>
        <dbReference type="SAM" id="MobiDB-lite"/>
    </source>
</evidence>
<evidence type="ECO:0008006" key="4">
    <source>
        <dbReference type="Google" id="ProtNLM"/>
    </source>
</evidence>
<evidence type="ECO:0000313" key="2">
    <source>
        <dbReference type="EMBL" id="WAL65957.1"/>
    </source>
</evidence>
<gene>
    <name evidence="2" type="ORF">ORV05_34755</name>
</gene>
<feature type="region of interest" description="Disordered" evidence="1">
    <location>
        <begin position="259"/>
        <end position="296"/>
    </location>
</feature>
<feature type="compositionally biased region" description="Low complexity" evidence="1">
    <location>
        <begin position="261"/>
        <end position="283"/>
    </location>
</feature>
<organism evidence="2 3">
    <name type="scientific">Amycolatopsis cynarae</name>
    <dbReference type="NCBI Taxonomy" id="2995223"/>
    <lineage>
        <taxon>Bacteria</taxon>
        <taxon>Bacillati</taxon>
        <taxon>Actinomycetota</taxon>
        <taxon>Actinomycetes</taxon>
        <taxon>Pseudonocardiales</taxon>
        <taxon>Pseudonocardiaceae</taxon>
        <taxon>Amycolatopsis</taxon>
    </lineage>
</organism>
<keyword evidence="3" id="KW-1185">Reference proteome</keyword>
<sequence>MNLKSHPEAARREIFGAAAEVAQLLGWSAYDAGRHGAAMRYFVQGLKLAREARDYMMGGRLLANLSHQANFLGNYADAVKFARAAQSATAGQATKNVQTMYVMHEARALANLGDRRGTAEAIHRAEQLFEQRDPAREPGWIGYYDPAELAGDASHCFRDLGLAEETKEFVGRALSPDTPPRTRAFIQMVSAVASYSAGDLEEAVTLASEAVRNGAGLQSARYLRYLTDFQGTVSVHAGHRLVGEFEHLLREQYPDLPSSLARARTAATSGQPRQSGSSGPASGTRPRYPQTGQRSA</sequence>
<reference evidence="2" key="1">
    <citation type="submission" date="2022-11" db="EMBL/GenBank/DDBJ databases">
        <authorList>
            <person name="Mo P."/>
        </authorList>
    </citation>
    <scope>NUCLEOTIDE SEQUENCE</scope>
    <source>
        <strain evidence="2">HUAS 11-8</strain>
    </source>
</reference>
<proteinExistence type="predicted"/>
<evidence type="ECO:0000313" key="3">
    <source>
        <dbReference type="Proteomes" id="UP001163203"/>
    </source>
</evidence>
<dbReference type="InterPro" id="IPR011990">
    <property type="entry name" value="TPR-like_helical_dom_sf"/>
</dbReference>
<accession>A0ABY7B0Y4</accession>
<dbReference type="RefSeq" id="WP_268756101.1">
    <property type="nucleotide sequence ID" value="NZ_CP113836.1"/>
</dbReference>
<dbReference type="EMBL" id="CP113836">
    <property type="protein sequence ID" value="WAL65957.1"/>
    <property type="molecule type" value="Genomic_DNA"/>
</dbReference>
<protein>
    <recommendedName>
        <fullName evidence="4">Sporulation protein</fullName>
    </recommendedName>
</protein>
<name>A0ABY7B0Y4_9PSEU</name>
<dbReference type="Gene3D" id="1.25.40.10">
    <property type="entry name" value="Tetratricopeptide repeat domain"/>
    <property type="match status" value="1"/>
</dbReference>
<dbReference type="Proteomes" id="UP001163203">
    <property type="component" value="Chromosome"/>
</dbReference>
<dbReference type="SUPFAM" id="SSF48452">
    <property type="entry name" value="TPR-like"/>
    <property type="match status" value="1"/>
</dbReference>